<comment type="cofactor">
    <cofactor evidence="3">
        <name>Zn(2+)</name>
        <dbReference type="ChEBI" id="CHEBI:29105"/>
    </cofactor>
    <text evidence="3">Binds 1 divalent metal cation per subunit.</text>
</comment>
<comment type="similarity">
    <text evidence="1">Belongs to the SMP-30/CGR1 family.</text>
</comment>
<reference evidence="5 6" key="1">
    <citation type="submission" date="2016-10" db="EMBL/GenBank/DDBJ databases">
        <authorList>
            <person name="de Groot N.N."/>
        </authorList>
    </citation>
    <scope>NUCLEOTIDE SEQUENCE [LARGE SCALE GENOMIC DNA]</scope>
    <source>
        <strain evidence="5 6">47C3B</strain>
    </source>
</reference>
<evidence type="ECO:0000313" key="6">
    <source>
        <dbReference type="Proteomes" id="UP000199072"/>
    </source>
</evidence>
<gene>
    <name evidence="5" type="ORF">SAMN05216464_12018</name>
</gene>
<dbReference type="RefSeq" id="WP_091156191.1">
    <property type="nucleotide sequence ID" value="NZ_FNAI01000020.1"/>
</dbReference>
<evidence type="ECO:0000256" key="2">
    <source>
        <dbReference type="PIRSR" id="PIRSR605511-1"/>
    </source>
</evidence>
<proteinExistence type="inferred from homology"/>
<dbReference type="PANTHER" id="PTHR10907">
    <property type="entry name" value="REGUCALCIN"/>
    <property type="match status" value="1"/>
</dbReference>
<dbReference type="InterPro" id="IPR011042">
    <property type="entry name" value="6-blade_b-propeller_TolB-like"/>
</dbReference>
<keyword evidence="3" id="KW-0862">Zinc</keyword>
<dbReference type="Gene3D" id="2.120.10.30">
    <property type="entry name" value="TolB, C-terminal domain"/>
    <property type="match status" value="1"/>
</dbReference>
<dbReference type="AlphaFoldDB" id="A0A1G7M0F7"/>
<dbReference type="Proteomes" id="UP000199072">
    <property type="component" value="Unassembled WGS sequence"/>
</dbReference>
<name>A0A1G7M0F7_9SPHI</name>
<evidence type="ECO:0000256" key="1">
    <source>
        <dbReference type="ARBA" id="ARBA00008853"/>
    </source>
</evidence>
<accession>A0A1G7M0F7</accession>
<dbReference type="InterPro" id="IPR005511">
    <property type="entry name" value="SMP-30"/>
</dbReference>
<evidence type="ECO:0000259" key="4">
    <source>
        <dbReference type="Pfam" id="PF08450"/>
    </source>
</evidence>
<keyword evidence="3" id="KW-0479">Metal-binding</keyword>
<dbReference type="PANTHER" id="PTHR10907:SF47">
    <property type="entry name" value="REGUCALCIN"/>
    <property type="match status" value="1"/>
</dbReference>
<dbReference type="STRING" id="1391627.SAMN05216464_12018"/>
<feature type="binding site" evidence="3">
    <location>
        <position position="101"/>
    </location>
    <ligand>
        <name>substrate</name>
    </ligand>
</feature>
<sequence length="292" mass="32145">MKTWHAEVLSETKLLLGEGAYWHNEWGKFLFIDIKGKRVGAIDPTTKEINIRELNSIPGMVGHIGGTKLFIATQGKIEEMDFETGERQLLVEMEPEKPENRCNDGACDGMGRLWIGTMNVNAQAHEGALYCFDGSLKKAIDETSVSNGICWTKDHQTMYHTDSFEYNIKVYDFDLQNGHISNGRIAVEFTKGTGIMPDGMCIDEDGMLWVAIWGGGCVNRYNPLSGELTGKVTVAAPHVTSCAFGGSGLKQLLITTAIDGLTKDQLKQFPYSGSLFTVNLDVSGLLPNNLKK</sequence>
<feature type="binding site" evidence="3">
    <location>
        <position position="147"/>
    </location>
    <ligand>
        <name>a divalent metal cation</name>
        <dbReference type="ChEBI" id="CHEBI:60240"/>
    </ligand>
</feature>
<dbReference type="GO" id="GO:0019853">
    <property type="term" value="P:L-ascorbic acid biosynthetic process"/>
    <property type="evidence" value="ECO:0007669"/>
    <property type="project" value="TreeGrafter"/>
</dbReference>
<dbReference type="OrthoDB" id="2633250at2"/>
<evidence type="ECO:0000256" key="3">
    <source>
        <dbReference type="PIRSR" id="PIRSR605511-2"/>
    </source>
</evidence>
<feature type="binding site" evidence="3">
    <location>
        <position position="18"/>
    </location>
    <ligand>
        <name>a divalent metal cation</name>
        <dbReference type="ChEBI" id="CHEBI:60240"/>
    </ligand>
</feature>
<organism evidence="5 6">
    <name type="scientific">Mucilaginibacter pineti</name>
    <dbReference type="NCBI Taxonomy" id="1391627"/>
    <lineage>
        <taxon>Bacteria</taxon>
        <taxon>Pseudomonadati</taxon>
        <taxon>Bacteroidota</taxon>
        <taxon>Sphingobacteriia</taxon>
        <taxon>Sphingobacteriales</taxon>
        <taxon>Sphingobacteriaceae</taxon>
        <taxon>Mucilaginibacter</taxon>
    </lineage>
</organism>
<feature type="active site" description="Proton donor/acceptor" evidence="2">
    <location>
        <position position="198"/>
    </location>
</feature>
<dbReference type="InterPro" id="IPR013658">
    <property type="entry name" value="SGL"/>
</dbReference>
<dbReference type="Pfam" id="PF08450">
    <property type="entry name" value="SGL"/>
    <property type="match status" value="1"/>
</dbReference>
<feature type="domain" description="SMP-30/Gluconolactonase/LRE-like region" evidence="4">
    <location>
        <begin position="16"/>
        <end position="257"/>
    </location>
</feature>
<evidence type="ECO:0000313" key="5">
    <source>
        <dbReference type="EMBL" id="SDF55163.1"/>
    </source>
</evidence>
<dbReference type="GO" id="GO:0004341">
    <property type="term" value="F:gluconolactonase activity"/>
    <property type="evidence" value="ECO:0007669"/>
    <property type="project" value="TreeGrafter"/>
</dbReference>
<keyword evidence="6" id="KW-1185">Reference proteome</keyword>
<feature type="binding site" evidence="3">
    <location>
        <position position="198"/>
    </location>
    <ligand>
        <name>a divalent metal cation</name>
        <dbReference type="ChEBI" id="CHEBI:60240"/>
    </ligand>
</feature>
<dbReference type="PRINTS" id="PR01790">
    <property type="entry name" value="SMP30FAMILY"/>
</dbReference>
<dbReference type="EMBL" id="FNAI01000020">
    <property type="protein sequence ID" value="SDF55163.1"/>
    <property type="molecule type" value="Genomic_DNA"/>
</dbReference>
<dbReference type="SUPFAM" id="SSF63829">
    <property type="entry name" value="Calcium-dependent phosphotriesterase"/>
    <property type="match status" value="1"/>
</dbReference>
<protein>
    <submittedName>
        <fullName evidence="5">Sugar lactone lactonase YvrE</fullName>
    </submittedName>
</protein>
<feature type="binding site" evidence="3">
    <location>
        <position position="103"/>
    </location>
    <ligand>
        <name>substrate</name>
    </ligand>
</feature>
<dbReference type="GO" id="GO:0005509">
    <property type="term" value="F:calcium ion binding"/>
    <property type="evidence" value="ECO:0007669"/>
    <property type="project" value="TreeGrafter"/>
</dbReference>